<dbReference type="Gene3D" id="3.40.50.2000">
    <property type="entry name" value="Glycogen Phosphorylase B"/>
    <property type="match status" value="2"/>
</dbReference>
<accession>A0ABP3B1K9</accession>
<dbReference type="PANTHER" id="PTHR12526:SF630">
    <property type="entry name" value="GLYCOSYLTRANSFERASE"/>
    <property type="match status" value="1"/>
</dbReference>
<evidence type="ECO:0000313" key="3">
    <source>
        <dbReference type="Proteomes" id="UP000019249"/>
    </source>
</evidence>
<dbReference type="Proteomes" id="UP000019249">
    <property type="component" value="Unassembled WGS sequence"/>
</dbReference>
<keyword evidence="3" id="KW-1185">Reference proteome</keyword>
<comment type="caution">
    <text evidence="2">The sequence shown here is derived from an EMBL/GenBank/DDBJ whole genome shotgun (WGS) entry which is preliminary data.</text>
</comment>
<gene>
    <name evidence="2" type="ORF">MFLO_01205</name>
</gene>
<dbReference type="EMBL" id="AODF01000001">
    <property type="protein sequence ID" value="EUJ33805.1"/>
    <property type="molecule type" value="Genomic_DNA"/>
</dbReference>
<name>A0ABP3B1K9_9LIST</name>
<feature type="domain" description="Glycosyl transferase family 1" evidence="1">
    <location>
        <begin position="66"/>
        <end position="221"/>
    </location>
</feature>
<proteinExistence type="predicted"/>
<protein>
    <submittedName>
        <fullName evidence="2">Glycosytransferase</fullName>
    </submittedName>
</protein>
<dbReference type="PANTHER" id="PTHR12526">
    <property type="entry name" value="GLYCOSYLTRANSFERASE"/>
    <property type="match status" value="1"/>
</dbReference>
<organism evidence="2 3">
    <name type="scientific">Listeria floridensis FSL S10-1187</name>
    <dbReference type="NCBI Taxonomy" id="1265817"/>
    <lineage>
        <taxon>Bacteria</taxon>
        <taxon>Bacillati</taxon>
        <taxon>Bacillota</taxon>
        <taxon>Bacilli</taxon>
        <taxon>Bacillales</taxon>
        <taxon>Listeriaceae</taxon>
        <taxon>Listeria</taxon>
    </lineage>
</organism>
<sequence length="229" mass="25964">MPRSLIHFLKPQASEQKKRIQRELDHLDGLVVLSEEWAEFYQQLTITPIEIIENAVIVPDKPSYNSRATEIITLGRLGKRKGSYDILHMAKQIEAEFPDIHFTLFGDGEIEEVEQEMEALASQNVSLGGWLLKEEREKVMASTVLHLLPSYQEGLPMSILETMAEGIPNLASDVGGIPQVIQDNQNGMMVKPGDITEMTEKLRAFLNDKKLREEFSSAAYKKSKSRFFT</sequence>
<dbReference type="Pfam" id="PF00534">
    <property type="entry name" value="Glycos_transf_1"/>
    <property type="match status" value="1"/>
</dbReference>
<dbReference type="SUPFAM" id="SSF53756">
    <property type="entry name" value="UDP-Glycosyltransferase/glycogen phosphorylase"/>
    <property type="match status" value="1"/>
</dbReference>
<dbReference type="InterPro" id="IPR001296">
    <property type="entry name" value="Glyco_trans_1"/>
</dbReference>
<evidence type="ECO:0000313" key="2">
    <source>
        <dbReference type="EMBL" id="EUJ33805.1"/>
    </source>
</evidence>
<reference evidence="2 3" key="1">
    <citation type="journal article" date="2014" name="Int. J. Syst. Evol. Microbiol.">
        <title>Listeria floridensis sp. nov., Listeria aquatica sp. nov., Listeria cornellensis sp. nov., Listeria riparia sp. nov. and Listeria grandensis sp. nov., from agricultural and natural environments.</title>
        <authorList>
            <person name="den Bakker H.C."/>
            <person name="Warchocki S."/>
            <person name="Wright E.M."/>
            <person name="Allred A.F."/>
            <person name="Ahlstrom C."/>
            <person name="Manuel C.S."/>
            <person name="Stasiewicz M.J."/>
            <person name="Burrell A."/>
            <person name="Roof S."/>
            <person name="Strawn L."/>
            <person name="Fortes E.D."/>
            <person name="Nightingale K.K."/>
            <person name="Kephart D."/>
            <person name="Wiedmann M."/>
        </authorList>
    </citation>
    <scope>NUCLEOTIDE SEQUENCE [LARGE SCALE GENOMIC DNA]</scope>
    <source>
        <strain evidence="2 3">FSL S10-1187</strain>
    </source>
</reference>
<evidence type="ECO:0000259" key="1">
    <source>
        <dbReference type="Pfam" id="PF00534"/>
    </source>
</evidence>
<dbReference type="CDD" id="cd03801">
    <property type="entry name" value="GT4_PimA-like"/>
    <property type="match status" value="1"/>
</dbReference>